<dbReference type="AlphaFoldDB" id="A0A8J4R7Q3"/>
<evidence type="ECO:0000256" key="1">
    <source>
        <dbReference type="SAM" id="MobiDB-lite"/>
    </source>
</evidence>
<protein>
    <recommendedName>
        <fullName evidence="2">MATH domain-containing protein</fullName>
    </recommendedName>
</protein>
<dbReference type="PANTHER" id="PTHR46162">
    <property type="entry name" value="TRAF-LIKE FAMILY PROTEIN"/>
    <property type="match status" value="1"/>
</dbReference>
<feature type="region of interest" description="Disordered" evidence="1">
    <location>
        <begin position="49"/>
        <end position="72"/>
    </location>
</feature>
<dbReference type="OrthoDB" id="1883087at2759"/>
<sequence>MKPLVFGGLSGEIGGLLGIPLQCRKRFFRLSRPCKPLLRWGPRGSPAAAHWKQKWERKKTRSVRRDDSGGYNGGADGGVHSVAGEGARACLSICTFPKKALITANPFKSRCGEGEGLKSKDGVHDGGCCKEVATFQDLLQIHQQCTSQSIKSFSLLAKYSMERYETGEFESGGYKWKLVIYPNGNKDKNVTEHISLYLAIEAADLRPPGWEVHAIFRFFLYDQIRDNYLTIEDTKKRERCFRGKKLEWGYDKVIPLKTFKDASDGYLVDDTCVFGAEVFVSKQRSMDKGECLELIKESITNKFVFRIENYSKLTADDYDSNSFNVGNYKWKIWLSPNGKGIGMGSYNSLNLALANKSNLSAVSRWFSASDYVHGWDRFISIGSSNLTNMGLLVKDTFVVEAEVTILAVVIQHPEFVVQNYQM</sequence>
<gene>
    <name evidence="3" type="ORF">CMV_010280</name>
</gene>
<feature type="compositionally biased region" description="Basic residues" evidence="1">
    <location>
        <begin position="51"/>
        <end position="62"/>
    </location>
</feature>
<dbReference type="Gene3D" id="2.60.210.10">
    <property type="entry name" value="Apoptosis, Tumor Necrosis Factor Receptor Associated Protein 2, Chain A"/>
    <property type="match status" value="3"/>
</dbReference>
<evidence type="ECO:0000313" key="3">
    <source>
        <dbReference type="EMBL" id="KAF3965535.1"/>
    </source>
</evidence>
<dbReference type="EMBL" id="JRKL02001175">
    <property type="protein sequence ID" value="KAF3965535.1"/>
    <property type="molecule type" value="Genomic_DNA"/>
</dbReference>
<accession>A0A8J4R7Q3</accession>
<dbReference type="Proteomes" id="UP000737018">
    <property type="component" value="Unassembled WGS sequence"/>
</dbReference>
<reference evidence="3" key="1">
    <citation type="submission" date="2020-03" db="EMBL/GenBank/DDBJ databases">
        <title>Castanea mollissima Vanexum genome sequencing.</title>
        <authorList>
            <person name="Staton M."/>
        </authorList>
    </citation>
    <scope>NUCLEOTIDE SEQUENCE</scope>
    <source>
        <tissue evidence="3">Leaf</tissue>
    </source>
</reference>
<name>A0A8J4R7Q3_9ROSI</name>
<comment type="caution">
    <text evidence="3">The sequence shown here is derived from an EMBL/GenBank/DDBJ whole genome shotgun (WGS) entry which is preliminary data.</text>
</comment>
<dbReference type="SMART" id="SM00061">
    <property type="entry name" value="MATH"/>
    <property type="match status" value="1"/>
</dbReference>
<proteinExistence type="predicted"/>
<dbReference type="Pfam" id="PF22486">
    <property type="entry name" value="MATH_2"/>
    <property type="match status" value="2"/>
</dbReference>
<organism evidence="3 4">
    <name type="scientific">Castanea mollissima</name>
    <name type="common">Chinese chestnut</name>
    <dbReference type="NCBI Taxonomy" id="60419"/>
    <lineage>
        <taxon>Eukaryota</taxon>
        <taxon>Viridiplantae</taxon>
        <taxon>Streptophyta</taxon>
        <taxon>Embryophyta</taxon>
        <taxon>Tracheophyta</taxon>
        <taxon>Spermatophyta</taxon>
        <taxon>Magnoliopsida</taxon>
        <taxon>eudicotyledons</taxon>
        <taxon>Gunneridae</taxon>
        <taxon>Pentapetalae</taxon>
        <taxon>rosids</taxon>
        <taxon>fabids</taxon>
        <taxon>Fagales</taxon>
        <taxon>Fagaceae</taxon>
        <taxon>Castanea</taxon>
    </lineage>
</organism>
<dbReference type="PROSITE" id="PS50144">
    <property type="entry name" value="MATH"/>
    <property type="match status" value="2"/>
</dbReference>
<dbReference type="InterPro" id="IPR008974">
    <property type="entry name" value="TRAF-like"/>
</dbReference>
<dbReference type="CDD" id="cd00121">
    <property type="entry name" value="MATH"/>
    <property type="match status" value="2"/>
</dbReference>
<evidence type="ECO:0000313" key="4">
    <source>
        <dbReference type="Proteomes" id="UP000737018"/>
    </source>
</evidence>
<keyword evidence="4" id="KW-1185">Reference proteome</keyword>
<dbReference type="PANTHER" id="PTHR46162:SF2">
    <property type="entry name" value="ANKYRIN REPEAT-CONTAINING PROTEIN-RELATED"/>
    <property type="match status" value="1"/>
</dbReference>
<dbReference type="InterPro" id="IPR002083">
    <property type="entry name" value="MATH/TRAF_dom"/>
</dbReference>
<dbReference type="SUPFAM" id="SSF49599">
    <property type="entry name" value="TRAF domain-like"/>
    <property type="match status" value="2"/>
</dbReference>
<evidence type="ECO:0000259" key="2">
    <source>
        <dbReference type="PROSITE" id="PS50144"/>
    </source>
</evidence>
<feature type="domain" description="MATH" evidence="2">
    <location>
        <begin position="143"/>
        <end position="278"/>
    </location>
</feature>
<feature type="domain" description="MATH" evidence="2">
    <location>
        <begin position="300"/>
        <end position="403"/>
    </location>
</feature>